<keyword evidence="3" id="KW-1185">Reference proteome</keyword>
<dbReference type="Pfam" id="PF12671">
    <property type="entry name" value="Amidase_6"/>
    <property type="match status" value="1"/>
</dbReference>
<reference evidence="2 3" key="1">
    <citation type="journal article" date="2013" name="Genome Announc.">
        <title>Complete Genome Sequence of Leifsonia xyli subsp. cynodontis Strain DSM46306, a Gram-Positive Bacterial Pathogen of Grasses.</title>
        <authorList>
            <person name="Monteiro-Vitorello C.B."/>
            <person name="Zerillo M.M."/>
            <person name="Van Sluys M.A."/>
            <person name="Camargo L.E."/>
            <person name="Kitajima J.P."/>
        </authorList>
    </citation>
    <scope>NUCLEOTIDE SEQUENCE [LARGE SCALE GENOMIC DNA]</scope>
    <source>
        <strain evidence="2 3">DSM 46306</strain>
    </source>
</reference>
<proteinExistence type="predicted"/>
<gene>
    <name evidence="2" type="ORF">O159_13520</name>
</gene>
<dbReference type="InterPro" id="IPR024301">
    <property type="entry name" value="Amidase_6"/>
</dbReference>
<dbReference type="PATRIC" id="fig|1389489.3.peg.1298"/>
<accession>U3P951</accession>
<sequence>MSYVLAHWDKYDNARYADFNPVGGDCANFASAGLAEWFGRDRTRMDWYNQYGSWQASRPNINLWTDPYGYTNPDDKWVTPSWAYVPSFSNWLNDQKEQFGITRTDLSNHPATWSNVRVGDIVTMTWNDSSLKANAEGGQGLKPRTIPLTATGVGTDLGGDHSMIVSHITTVNGQLDVQLAGHNNDRNYLSLTAIYNNDPKMTGSIWHLPKNTLTNQPRIVSVARGSDGTITITGWSSPGARMKTTNDPDYGWFDPEGGITYAAADGSFTVVTKRTVNGAAVVKSFDPNTGQAISESDLPIIPQTHVDSAVRGTDGTITITGWALPGARMKTTNDPHQGWFDPEGGKTYANADGSFTVVTKRTINRQTAVKSYDPNTGQAISDSNYIPVTS</sequence>
<evidence type="ECO:0000259" key="1">
    <source>
        <dbReference type="Pfam" id="PF12671"/>
    </source>
</evidence>
<evidence type="ECO:0000313" key="2">
    <source>
        <dbReference type="EMBL" id="AGW41422.1"/>
    </source>
</evidence>
<evidence type="ECO:0000313" key="3">
    <source>
        <dbReference type="Proteomes" id="UP000016743"/>
    </source>
</evidence>
<feature type="domain" description="Putative amidase" evidence="1">
    <location>
        <begin position="2"/>
        <end position="205"/>
    </location>
</feature>
<protein>
    <recommendedName>
        <fullName evidence="1">Putative amidase domain-containing protein</fullName>
    </recommendedName>
</protein>
<dbReference type="KEGG" id="lxy:O159_13520"/>
<dbReference type="EMBL" id="CP006734">
    <property type="protein sequence ID" value="AGW41422.1"/>
    <property type="molecule type" value="Genomic_DNA"/>
</dbReference>
<dbReference type="HOGENOM" id="CLU_707493_0_0_11"/>
<dbReference type="AlphaFoldDB" id="U3P951"/>
<organism evidence="2 3">
    <name type="scientific">Leifsonia xyli subsp. cynodontis DSM 46306</name>
    <dbReference type="NCBI Taxonomy" id="1389489"/>
    <lineage>
        <taxon>Bacteria</taxon>
        <taxon>Bacillati</taxon>
        <taxon>Actinomycetota</taxon>
        <taxon>Actinomycetes</taxon>
        <taxon>Micrococcales</taxon>
        <taxon>Microbacteriaceae</taxon>
        <taxon>Leifsonia</taxon>
    </lineage>
</organism>
<name>U3P951_LEIXC</name>
<dbReference type="Proteomes" id="UP000016743">
    <property type="component" value="Chromosome"/>
</dbReference>